<dbReference type="eggNOG" id="ENOG502S2VJ">
    <property type="taxonomic scope" value="Eukaryota"/>
</dbReference>
<feature type="region of interest" description="Disordered" evidence="1">
    <location>
        <begin position="18"/>
        <end position="45"/>
    </location>
</feature>
<comment type="caution">
    <text evidence="2">The sequence shown here is derived from an EMBL/GenBank/DDBJ whole genome shotgun (WGS) entry which is preliminary data.</text>
</comment>
<organism evidence="2 3">
    <name type="scientific">Hypocrea virens (strain Gv29-8 / FGSC 10586)</name>
    <name type="common">Gliocladium virens</name>
    <name type="synonym">Trichoderma virens</name>
    <dbReference type="NCBI Taxonomy" id="413071"/>
    <lineage>
        <taxon>Eukaryota</taxon>
        <taxon>Fungi</taxon>
        <taxon>Dikarya</taxon>
        <taxon>Ascomycota</taxon>
        <taxon>Pezizomycotina</taxon>
        <taxon>Sordariomycetes</taxon>
        <taxon>Hypocreomycetidae</taxon>
        <taxon>Hypocreales</taxon>
        <taxon>Hypocreaceae</taxon>
        <taxon>Trichoderma</taxon>
    </lineage>
</organism>
<proteinExistence type="predicted"/>
<feature type="compositionally biased region" description="Basic residues" evidence="1">
    <location>
        <begin position="150"/>
        <end position="159"/>
    </location>
</feature>
<dbReference type="EMBL" id="ABDF02000001">
    <property type="protein sequence ID" value="EHK27142.1"/>
    <property type="molecule type" value="Genomic_DNA"/>
</dbReference>
<name>G9MFH6_HYPVG</name>
<dbReference type="PANTHER" id="PTHR14778:SF2">
    <property type="entry name" value="KINETOCHORE-ASSOCIATED PROTEIN DSN1 HOMOLOG"/>
    <property type="match status" value="1"/>
</dbReference>
<evidence type="ECO:0000313" key="2">
    <source>
        <dbReference type="EMBL" id="EHK27142.1"/>
    </source>
</evidence>
<sequence length="545" mass="60955">MTTLITLHQPLELLSMSDQPVRRSKRQPGSLAHYPRKGGNVGDGEQKLTRRTAADYEQDDDFQFVRKSKKAKTDESQSVALPVRKSRGRPSAAAAAARERAVRESIGGDEDVELIVAETARKSTATTKKSSSSRRKASSDAIQDEPPAKVSKKGTRKSSRISNEDASLEEEQQQPPPRTNGSSAAQGRSKKAAKPKAPPQVIQEEEDMSTAESPGHDRAEQPTKIALPMSDTPIINRNKEMRKKGENGIRRSSLGSRGRRASSLIESGQTAIPHREVSTSAFYKHIEADLLEPRRMKQLLIWCGERALSAKPRGTLNSGAVLGARAIQDQLLKDFGSRSEFSDWFNREDNVPKAPVILKPNPRNIELDEKLATLEARIKRQVDFEQYSQYKKPTNPDFRLQEEKKAWLAIRKPPPEQPALFTPKEKEAETITLPDFDLLDPDEGRIRGFLVDETNAFASLRSQTQARLRHIQSSLEFEVDQFADNVHKLEQRVKVAGKEADRVLSLSAVRLREREERERKRAGTKDMPIMEVLRSLSSILPEGGG</sequence>
<dbReference type="Proteomes" id="UP000007115">
    <property type="component" value="Unassembled WGS sequence"/>
</dbReference>
<dbReference type="HOGENOM" id="CLU_021697_1_0_1"/>
<dbReference type="GO" id="GO:0007059">
    <property type="term" value="P:chromosome segregation"/>
    <property type="evidence" value="ECO:0007669"/>
    <property type="project" value="InterPro"/>
</dbReference>
<feature type="region of interest" description="Disordered" evidence="1">
    <location>
        <begin position="243"/>
        <end position="267"/>
    </location>
</feature>
<feature type="non-terminal residue" evidence="2">
    <location>
        <position position="545"/>
    </location>
</feature>
<dbReference type="OMA" id="FQFTRAG"/>
<dbReference type="VEuPathDB" id="FungiDB:TRIVIDRAFT_125827"/>
<dbReference type="Pfam" id="PF08202">
    <property type="entry name" value="MIS13"/>
    <property type="match status" value="1"/>
</dbReference>
<evidence type="ECO:0000313" key="3">
    <source>
        <dbReference type="Proteomes" id="UP000007115"/>
    </source>
</evidence>
<reference evidence="2 3" key="1">
    <citation type="journal article" date="2011" name="Genome Biol.">
        <title>Comparative genome sequence analysis underscores mycoparasitism as the ancestral life style of Trichoderma.</title>
        <authorList>
            <person name="Kubicek C.P."/>
            <person name="Herrera-Estrella A."/>
            <person name="Seidl-Seiboth V."/>
            <person name="Martinez D.A."/>
            <person name="Druzhinina I.S."/>
            <person name="Thon M."/>
            <person name="Zeilinger S."/>
            <person name="Casas-Flores S."/>
            <person name="Horwitz B.A."/>
            <person name="Mukherjee P.K."/>
            <person name="Mukherjee M."/>
            <person name="Kredics L."/>
            <person name="Alcaraz L.D."/>
            <person name="Aerts A."/>
            <person name="Antal Z."/>
            <person name="Atanasova L."/>
            <person name="Cervantes-Badillo M.G."/>
            <person name="Challacombe J."/>
            <person name="Chertkov O."/>
            <person name="McCluskey K."/>
            <person name="Coulpier F."/>
            <person name="Deshpande N."/>
            <person name="von Doehren H."/>
            <person name="Ebbole D.J."/>
            <person name="Esquivel-Naranjo E.U."/>
            <person name="Fekete E."/>
            <person name="Flipphi M."/>
            <person name="Glaser F."/>
            <person name="Gomez-Rodriguez E.Y."/>
            <person name="Gruber S."/>
            <person name="Han C."/>
            <person name="Henrissat B."/>
            <person name="Hermosa R."/>
            <person name="Hernandez-Onate M."/>
            <person name="Karaffa L."/>
            <person name="Kosti I."/>
            <person name="Le Crom S."/>
            <person name="Lindquist E."/>
            <person name="Lucas S."/>
            <person name="Luebeck M."/>
            <person name="Luebeck P.S."/>
            <person name="Margeot A."/>
            <person name="Metz B."/>
            <person name="Misra M."/>
            <person name="Nevalainen H."/>
            <person name="Omann M."/>
            <person name="Packer N."/>
            <person name="Perrone G."/>
            <person name="Uresti-Rivera E.E."/>
            <person name="Salamov A."/>
            <person name="Schmoll M."/>
            <person name="Seiboth B."/>
            <person name="Shapiro H."/>
            <person name="Sukno S."/>
            <person name="Tamayo-Ramos J.A."/>
            <person name="Tisch D."/>
            <person name="Wiest A."/>
            <person name="Wilkinson H.H."/>
            <person name="Zhang M."/>
            <person name="Coutinho P.M."/>
            <person name="Kenerley C.M."/>
            <person name="Monte E."/>
            <person name="Baker S.E."/>
            <person name="Grigoriev I.V."/>
        </authorList>
    </citation>
    <scope>NUCLEOTIDE SEQUENCE [LARGE SCALE GENOMIC DNA]</scope>
    <source>
        <strain evidence="3">Gv29-8 / FGSC 10586</strain>
    </source>
</reference>
<feature type="region of interest" description="Disordered" evidence="1">
    <location>
        <begin position="65"/>
        <end position="224"/>
    </location>
</feature>
<dbReference type="RefSeq" id="XP_013961354.1">
    <property type="nucleotide sequence ID" value="XM_014105879.2"/>
</dbReference>
<evidence type="ECO:0000256" key="1">
    <source>
        <dbReference type="SAM" id="MobiDB-lite"/>
    </source>
</evidence>
<feature type="compositionally biased region" description="Low complexity" evidence="1">
    <location>
        <begin position="250"/>
        <end position="264"/>
    </location>
</feature>
<evidence type="ECO:0008006" key="4">
    <source>
        <dbReference type="Google" id="ProtNLM"/>
    </source>
</evidence>
<dbReference type="OrthoDB" id="3364649at2759"/>
<accession>G9MFH6</accession>
<protein>
    <recommendedName>
        <fullName evidence="4">Kinetochore protein mis13</fullName>
    </recommendedName>
</protein>
<dbReference type="GeneID" id="25787350"/>
<gene>
    <name evidence="2" type="ORF">TRIVIDRAFT_125827</name>
</gene>
<dbReference type="InParanoid" id="G9MFH6"/>
<keyword evidence="3" id="KW-1185">Reference proteome</keyword>
<dbReference type="AlphaFoldDB" id="G9MFH6"/>
<dbReference type="STRING" id="413071.G9MFH6"/>
<dbReference type="GO" id="GO:0051301">
    <property type="term" value="P:cell division"/>
    <property type="evidence" value="ECO:0007669"/>
    <property type="project" value="InterPro"/>
</dbReference>
<dbReference type="PANTHER" id="PTHR14778">
    <property type="entry name" value="KINETOCHORE-ASSOCIATED PROTEIN DSN1 HOMOLOG"/>
    <property type="match status" value="1"/>
</dbReference>
<dbReference type="GO" id="GO:0000444">
    <property type="term" value="C:MIS12/MIND type complex"/>
    <property type="evidence" value="ECO:0007669"/>
    <property type="project" value="InterPro"/>
</dbReference>
<dbReference type="InterPro" id="IPR013218">
    <property type="entry name" value="Dsn1/Mis13"/>
</dbReference>